<organism evidence="7 8">
    <name type="scientific">Bursaphelenchus okinawaensis</name>
    <dbReference type="NCBI Taxonomy" id="465554"/>
    <lineage>
        <taxon>Eukaryota</taxon>
        <taxon>Metazoa</taxon>
        <taxon>Ecdysozoa</taxon>
        <taxon>Nematoda</taxon>
        <taxon>Chromadorea</taxon>
        <taxon>Rhabditida</taxon>
        <taxon>Tylenchina</taxon>
        <taxon>Tylenchomorpha</taxon>
        <taxon>Aphelenchoidea</taxon>
        <taxon>Aphelenchoididae</taxon>
        <taxon>Bursaphelenchus</taxon>
    </lineage>
</organism>
<evidence type="ECO:0000256" key="2">
    <source>
        <dbReference type="ARBA" id="ARBA00022737"/>
    </source>
</evidence>
<comment type="similarity">
    <text evidence="1">Belongs to the SGT family.</text>
</comment>
<dbReference type="InterPro" id="IPR019734">
    <property type="entry name" value="TPR_rpt"/>
</dbReference>
<dbReference type="Gene3D" id="1.20.5.420">
    <property type="entry name" value="Immunoglobulin FC, subunit C"/>
    <property type="match status" value="1"/>
</dbReference>
<keyword evidence="2" id="KW-0677">Repeat</keyword>
<evidence type="ECO:0000259" key="6">
    <source>
        <dbReference type="Pfam" id="PF16546"/>
    </source>
</evidence>
<feature type="repeat" description="TPR" evidence="4">
    <location>
        <begin position="172"/>
        <end position="205"/>
    </location>
</feature>
<dbReference type="PROSITE" id="PS50293">
    <property type="entry name" value="TPR_REGION"/>
    <property type="match status" value="1"/>
</dbReference>
<dbReference type="SMART" id="SM00028">
    <property type="entry name" value="TPR"/>
    <property type="match status" value="3"/>
</dbReference>
<dbReference type="GO" id="GO:0006620">
    <property type="term" value="P:post-translational protein targeting to endoplasmic reticulum membrane"/>
    <property type="evidence" value="ECO:0007669"/>
    <property type="project" value="TreeGrafter"/>
</dbReference>
<dbReference type="EMBL" id="CAJFCW020000002">
    <property type="protein sequence ID" value="CAG9097988.1"/>
    <property type="molecule type" value="Genomic_DNA"/>
</dbReference>
<dbReference type="Gene3D" id="1.25.40.10">
    <property type="entry name" value="Tetratricopeptide repeat domain"/>
    <property type="match status" value="1"/>
</dbReference>
<feature type="compositionally biased region" description="Low complexity" evidence="5">
    <location>
        <begin position="277"/>
        <end position="291"/>
    </location>
</feature>
<dbReference type="OrthoDB" id="2335338at2759"/>
<accession>A0A811KBY6</accession>
<evidence type="ECO:0000313" key="7">
    <source>
        <dbReference type="EMBL" id="CAD5212877.1"/>
    </source>
</evidence>
<proteinExistence type="inferred from homology"/>
<dbReference type="InterPro" id="IPR047150">
    <property type="entry name" value="SGT"/>
</dbReference>
<dbReference type="Pfam" id="PF16546">
    <property type="entry name" value="SGTA_dimer"/>
    <property type="match status" value="1"/>
</dbReference>
<dbReference type="EMBL" id="CAJFDH010000002">
    <property type="protein sequence ID" value="CAD5212877.1"/>
    <property type="molecule type" value="Genomic_DNA"/>
</dbReference>
<dbReference type="AlphaFoldDB" id="A0A811KBY6"/>
<evidence type="ECO:0000256" key="3">
    <source>
        <dbReference type="ARBA" id="ARBA00022803"/>
    </source>
</evidence>
<reference evidence="7" key="1">
    <citation type="submission" date="2020-09" db="EMBL/GenBank/DDBJ databases">
        <authorList>
            <person name="Kikuchi T."/>
        </authorList>
    </citation>
    <scope>NUCLEOTIDE SEQUENCE</scope>
    <source>
        <strain evidence="7">SH1</strain>
    </source>
</reference>
<evidence type="ECO:0000256" key="1">
    <source>
        <dbReference type="ARBA" id="ARBA00008175"/>
    </source>
</evidence>
<sequence>MSDEPQQPAQQLPEHGKVTKDERNLVVSFIQFLRQKVSANECSADQIEALEVAIQCMEGAFEVSDKNYAFQPSKPLLEIFKQAEGLNGQDEEEFPEPTQAEIDQANKLKEEGNELVKATKFQEAIQKYNEAIKLNRDPIYFCNRAAAYCRLEQHDLAIQDCRTALALDPNYAKAYGRMGVALSCQNRYDQAVEAYKHALELDPNNESYKQNLGIAEDKMKEAQEAAGSQPGAAGANPFAGLGGLGGLGGGLGGLFNPQMAEMAAQMMQDPNVQNMMSQMMGSFSGGAPQPGAEGGAAPGGPGFENLLRVGEQIAETMQRSNPELVENLRRQFDATRGPSNPDQNPPNPDQGSGQQ</sequence>
<evidence type="ECO:0000256" key="4">
    <source>
        <dbReference type="PROSITE-ProRule" id="PRU00339"/>
    </source>
</evidence>
<feature type="region of interest" description="Disordered" evidence="5">
    <location>
        <begin position="277"/>
        <end position="303"/>
    </location>
</feature>
<dbReference type="GO" id="GO:0060090">
    <property type="term" value="F:molecular adaptor activity"/>
    <property type="evidence" value="ECO:0007669"/>
    <property type="project" value="TreeGrafter"/>
</dbReference>
<name>A0A811KBY6_9BILA</name>
<evidence type="ECO:0000256" key="5">
    <source>
        <dbReference type="SAM" id="MobiDB-lite"/>
    </source>
</evidence>
<dbReference type="Pfam" id="PF00515">
    <property type="entry name" value="TPR_1"/>
    <property type="match status" value="2"/>
</dbReference>
<dbReference type="FunFam" id="1.25.40.10:FF:000732">
    <property type="entry name" value="Small Glutamine-rich Tetratrico repeat protein"/>
    <property type="match status" value="1"/>
</dbReference>
<dbReference type="GO" id="GO:0072380">
    <property type="term" value="C:TRC complex"/>
    <property type="evidence" value="ECO:0007669"/>
    <property type="project" value="TreeGrafter"/>
</dbReference>
<feature type="region of interest" description="Disordered" evidence="5">
    <location>
        <begin position="318"/>
        <end position="355"/>
    </location>
</feature>
<feature type="domain" description="SGTA homodimerisation" evidence="6">
    <location>
        <begin position="22"/>
        <end position="81"/>
    </location>
</feature>
<dbReference type="GO" id="GO:0016020">
    <property type="term" value="C:membrane"/>
    <property type="evidence" value="ECO:0007669"/>
    <property type="project" value="TreeGrafter"/>
</dbReference>
<comment type="caution">
    <text evidence="7">The sequence shown here is derived from an EMBL/GenBank/DDBJ whole genome shotgun (WGS) entry which is preliminary data.</text>
</comment>
<dbReference type="InterPro" id="IPR011990">
    <property type="entry name" value="TPR-like_helical_dom_sf"/>
</dbReference>
<keyword evidence="3 4" id="KW-0802">TPR repeat</keyword>
<keyword evidence="8" id="KW-1185">Reference proteome</keyword>
<evidence type="ECO:0000313" key="8">
    <source>
        <dbReference type="Proteomes" id="UP000614601"/>
    </source>
</evidence>
<protein>
    <recommendedName>
        <fullName evidence="6">SGTA homodimerisation domain-containing protein</fullName>
    </recommendedName>
</protein>
<feature type="compositionally biased region" description="Gly residues" evidence="5">
    <location>
        <begin position="292"/>
        <end position="302"/>
    </location>
</feature>
<dbReference type="Proteomes" id="UP000783686">
    <property type="component" value="Unassembled WGS sequence"/>
</dbReference>
<dbReference type="PANTHER" id="PTHR45831">
    <property type="entry name" value="LD24721P"/>
    <property type="match status" value="1"/>
</dbReference>
<dbReference type="InterPro" id="IPR032374">
    <property type="entry name" value="SGTA_dimer"/>
</dbReference>
<feature type="repeat" description="TPR" evidence="4">
    <location>
        <begin position="105"/>
        <end position="138"/>
    </location>
</feature>
<dbReference type="PROSITE" id="PS50005">
    <property type="entry name" value="TPR"/>
    <property type="match status" value="2"/>
</dbReference>
<dbReference type="Proteomes" id="UP000614601">
    <property type="component" value="Unassembled WGS sequence"/>
</dbReference>
<dbReference type="SUPFAM" id="SSF48452">
    <property type="entry name" value="TPR-like"/>
    <property type="match status" value="1"/>
</dbReference>
<gene>
    <name evidence="7" type="ORF">BOKJ2_LOCUS4678</name>
</gene>
<dbReference type="PANTHER" id="PTHR45831:SF2">
    <property type="entry name" value="LD24721P"/>
    <property type="match status" value="1"/>
</dbReference>